<evidence type="ECO:0000256" key="4">
    <source>
        <dbReference type="ARBA" id="ARBA00022989"/>
    </source>
</evidence>
<feature type="transmembrane region" description="Helical" evidence="6">
    <location>
        <begin position="67"/>
        <end position="86"/>
    </location>
</feature>
<evidence type="ECO:0000256" key="5">
    <source>
        <dbReference type="ARBA" id="ARBA00023136"/>
    </source>
</evidence>
<dbReference type="EMBL" id="BONP01000003">
    <property type="protein sequence ID" value="GIG39072.1"/>
    <property type="molecule type" value="Genomic_DNA"/>
</dbReference>
<dbReference type="InterPro" id="IPR042094">
    <property type="entry name" value="T2SS_GspF_sf"/>
</dbReference>
<organism evidence="8 9">
    <name type="scientific">Cellulomonas phragmiteti</name>
    <dbReference type="NCBI Taxonomy" id="478780"/>
    <lineage>
        <taxon>Bacteria</taxon>
        <taxon>Bacillati</taxon>
        <taxon>Actinomycetota</taxon>
        <taxon>Actinomycetes</taxon>
        <taxon>Micrococcales</taxon>
        <taxon>Cellulomonadaceae</taxon>
        <taxon>Cellulomonas</taxon>
    </lineage>
</organism>
<keyword evidence="2" id="KW-1003">Cell membrane</keyword>
<dbReference type="PANTHER" id="PTHR35007">
    <property type="entry name" value="INTEGRAL MEMBRANE PROTEIN-RELATED"/>
    <property type="match status" value="1"/>
</dbReference>
<keyword evidence="9" id="KW-1185">Reference proteome</keyword>
<evidence type="ECO:0000256" key="1">
    <source>
        <dbReference type="ARBA" id="ARBA00004651"/>
    </source>
</evidence>
<feature type="transmembrane region" description="Helical" evidence="6">
    <location>
        <begin position="6"/>
        <end position="24"/>
    </location>
</feature>
<comment type="subcellular location">
    <subcellularLocation>
        <location evidence="1">Cell membrane</location>
        <topology evidence="1">Multi-pass membrane protein</topology>
    </subcellularLocation>
</comment>
<gene>
    <name evidence="8" type="ORF">Cph01nite_08340</name>
</gene>
<name>A0ABQ4DI94_9CELL</name>
<evidence type="ECO:0000313" key="8">
    <source>
        <dbReference type="EMBL" id="GIG39072.1"/>
    </source>
</evidence>
<evidence type="ECO:0000256" key="2">
    <source>
        <dbReference type="ARBA" id="ARBA00022475"/>
    </source>
</evidence>
<keyword evidence="5 6" id="KW-0472">Membrane</keyword>
<comment type="caution">
    <text evidence="8">The sequence shown here is derived from an EMBL/GenBank/DDBJ whole genome shotgun (WGS) entry which is preliminary data.</text>
</comment>
<feature type="transmembrane region" description="Helical" evidence="6">
    <location>
        <begin position="242"/>
        <end position="267"/>
    </location>
</feature>
<proteinExistence type="predicted"/>
<evidence type="ECO:0000256" key="3">
    <source>
        <dbReference type="ARBA" id="ARBA00022692"/>
    </source>
</evidence>
<feature type="transmembrane region" description="Helical" evidence="6">
    <location>
        <begin position="92"/>
        <end position="115"/>
    </location>
</feature>
<dbReference type="Pfam" id="PF00482">
    <property type="entry name" value="T2SSF"/>
    <property type="match status" value="1"/>
</dbReference>
<dbReference type="PANTHER" id="PTHR35007:SF1">
    <property type="entry name" value="PILUS ASSEMBLY PROTEIN"/>
    <property type="match status" value="1"/>
</dbReference>
<feature type="transmembrane region" description="Helical" evidence="6">
    <location>
        <begin position="279"/>
        <end position="299"/>
    </location>
</feature>
<keyword evidence="4 6" id="KW-1133">Transmembrane helix</keyword>
<dbReference type="Gene3D" id="1.20.81.30">
    <property type="entry name" value="Type II secretion system (T2SS), domain F"/>
    <property type="match status" value="1"/>
</dbReference>
<dbReference type="Proteomes" id="UP000614741">
    <property type="component" value="Unassembled WGS sequence"/>
</dbReference>
<dbReference type="InterPro" id="IPR018076">
    <property type="entry name" value="T2SS_GspF_dom"/>
</dbReference>
<keyword evidence="3 6" id="KW-0812">Transmembrane</keyword>
<evidence type="ECO:0000259" key="7">
    <source>
        <dbReference type="Pfam" id="PF00482"/>
    </source>
</evidence>
<accession>A0ABQ4DI94</accession>
<evidence type="ECO:0000256" key="6">
    <source>
        <dbReference type="SAM" id="Phobius"/>
    </source>
</evidence>
<protein>
    <submittedName>
        <fullName evidence="8">Membrane protein</fullName>
    </submittedName>
</protein>
<reference evidence="8 9" key="1">
    <citation type="submission" date="2021-01" db="EMBL/GenBank/DDBJ databases">
        <title>Whole genome shotgun sequence of Cellulomonas phragmiteti NBRC 110785.</title>
        <authorList>
            <person name="Komaki H."/>
            <person name="Tamura T."/>
        </authorList>
    </citation>
    <scope>NUCLEOTIDE SEQUENCE [LARGE SCALE GENOMIC DNA]</scope>
    <source>
        <strain evidence="8 9">NBRC 110785</strain>
    </source>
</reference>
<sequence length="307" mass="32614">MTPVVIAVLLFVTLVLLVVTVSVLQEDAAHRSRLLAAVDAQPAWGSGLTDRVDALVRRTRWGTRLNALLAGSGLGSRSPAMVLLLVGGSTVLASVLTFAVAGRIAAVVAGAVVVVSFRQWLERRREARIEKFISQLPELARLLANGAQAGLGIRRSIELAAKEMDEPASSELAQVASELAIGQTLHGALEHLSERLPSRELVVLVQTLVIQGKAGGALVTALQNIASTLDERRQLRREITTAVIGATFSGYAVVLIGAFSVVFMNLLSPGALDTMFGTLPGQIALITATLLFLTGFVVIRRVTKVRF</sequence>
<evidence type="ECO:0000313" key="9">
    <source>
        <dbReference type="Proteomes" id="UP000614741"/>
    </source>
</evidence>
<dbReference type="RefSeq" id="WP_203671391.1">
    <property type="nucleotide sequence ID" value="NZ_BONP01000003.1"/>
</dbReference>
<feature type="domain" description="Type II secretion system protein GspF" evidence="7">
    <location>
        <begin position="140"/>
        <end position="264"/>
    </location>
</feature>